<dbReference type="Proteomes" id="UP000241964">
    <property type="component" value="Unassembled WGS sequence"/>
</dbReference>
<keyword evidence="2" id="KW-1185">Reference proteome</keyword>
<sequence length="201" mass="23076">MRIYYYVILLFLFLFNCKSDNIDKNSKTELLKDGSISLGSKHWQYASHKWGEYGKPSESKDFIGNISHEYFSSGPTSLMISRLQVTEKDRNAYWYQNIANPSIPKGSNLVLRVKIKTENVEGDGVSIYMHGMFDNDKAENYFLSTEGKQRIDGTSDFNTYELRFDNYLDQHKPTENLQIGLLVSGVTKGVVYFDDVSLCVE</sequence>
<reference evidence="1 2" key="1">
    <citation type="submission" date="2018-03" db="EMBL/GenBank/DDBJ databases">
        <title>Genomic Encyclopedia of Archaeal and Bacterial Type Strains, Phase II (KMG-II): from individual species to whole genera.</title>
        <authorList>
            <person name="Goeker M."/>
        </authorList>
    </citation>
    <scope>NUCLEOTIDE SEQUENCE [LARGE SCALE GENOMIC DNA]</scope>
    <source>
        <strain evidence="1 2">DSM 29057</strain>
    </source>
</reference>
<dbReference type="InterPro" id="IPR008979">
    <property type="entry name" value="Galactose-bd-like_sf"/>
</dbReference>
<protein>
    <submittedName>
        <fullName evidence="1">Uncharacterized protein</fullName>
    </submittedName>
</protein>
<organism evidence="1 2">
    <name type="scientific">Dyadobacter jiangsuensis</name>
    <dbReference type="NCBI Taxonomy" id="1591085"/>
    <lineage>
        <taxon>Bacteria</taxon>
        <taxon>Pseudomonadati</taxon>
        <taxon>Bacteroidota</taxon>
        <taxon>Cytophagia</taxon>
        <taxon>Cytophagales</taxon>
        <taxon>Spirosomataceae</taxon>
        <taxon>Dyadobacter</taxon>
    </lineage>
</organism>
<proteinExistence type="predicted"/>
<dbReference type="AlphaFoldDB" id="A0A2P8GI24"/>
<evidence type="ECO:0000313" key="2">
    <source>
        <dbReference type="Proteomes" id="UP000241964"/>
    </source>
</evidence>
<dbReference type="SUPFAM" id="SSF49785">
    <property type="entry name" value="Galactose-binding domain-like"/>
    <property type="match status" value="1"/>
</dbReference>
<dbReference type="EMBL" id="PYAS01000001">
    <property type="protein sequence ID" value="PSL33634.1"/>
    <property type="molecule type" value="Genomic_DNA"/>
</dbReference>
<dbReference type="Gene3D" id="2.60.120.260">
    <property type="entry name" value="Galactose-binding domain-like"/>
    <property type="match status" value="1"/>
</dbReference>
<comment type="caution">
    <text evidence="1">The sequence shown here is derived from an EMBL/GenBank/DDBJ whole genome shotgun (WGS) entry which is preliminary data.</text>
</comment>
<gene>
    <name evidence="1" type="ORF">CLV60_1013</name>
</gene>
<name>A0A2P8GI24_9BACT</name>
<evidence type="ECO:0000313" key="1">
    <source>
        <dbReference type="EMBL" id="PSL33634.1"/>
    </source>
</evidence>
<accession>A0A2P8GI24</accession>